<dbReference type="SUPFAM" id="SSF51445">
    <property type="entry name" value="(Trans)glycosidases"/>
    <property type="match status" value="1"/>
</dbReference>
<dbReference type="Gene3D" id="3.20.20.80">
    <property type="entry name" value="Glycosidases"/>
    <property type="match status" value="1"/>
</dbReference>
<evidence type="ECO:0000256" key="3">
    <source>
        <dbReference type="ARBA" id="ARBA00023295"/>
    </source>
</evidence>
<gene>
    <name evidence="6" type="ORF">COEU31_16130</name>
</gene>
<name>A0AAI9K3I3_9FIRM</name>
<evidence type="ECO:0000256" key="4">
    <source>
        <dbReference type="SAM" id="MobiDB-lite"/>
    </source>
</evidence>
<evidence type="ECO:0000313" key="7">
    <source>
        <dbReference type="Proteomes" id="UP000660047"/>
    </source>
</evidence>
<dbReference type="GO" id="GO:0009253">
    <property type="term" value="P:peptidoglycan catabolic process"/>
    <property type="evidence" value="ECO:0007669"/>
    <property type="project" value="InterPro"/>
</dbReference>
<dbReference type="Pfam" id="PF01183">
    <property type="entry name" value="Glyco_hydro_25"/>
    <property type="match status" value="1"/>
</dbReference>
<dbReference type="CDD" id="cd06417">
    <property type="entry name" value="GH25_LysA-like"/>
    <property type="match status" value="1"/>
</dbReference>
<dbReference type="PROSITE" id="PS51904">
    <property type="entry name" value="GLYCOSYL_HYDROL_F25_2"/>
    <property type="match status" value="1"/>
</dbReference>
<evidence type="ECO:0000313" key="6">
    <source>
        <dbReference type="EMBL" id="GFO94567.1"/>
    </source>
</evidence>
<dbReference type="InterPro" id="IPR013168">
    <property type="entry name" value="Cpl_7_lyso_C"/>
</dbReference>
<sequence>MASNKVPLKGYMDGIDISAWQDTIDITKVPCDFVIVKATEGTDYKNRYFAKHCDQAMKAGKLLGAFHYANGGDPHSEAEYFIAYSKKYVGKAILVLDWEGRNNPQFGRSDRAWCKEWCDHVYRKTGVKPLIYIQKSAMDNVKGLGYRLWVAQYPDYERTGYQEHPWNEGQYECDIRQYTSVGRLPGYDGNLDLNKSYIDKTTWKKYAAKKTGGSQEKDTGSNSGKSNNKKKSIELIAKEVIAGKWGNGDDRKSRLKKAGYDYNKVQAKVNAVVKASQKKSIDVIAREVIAGDWGNGDDRKNRLKKAGYDHVKVQNKVNEMLGR</sequence>
<dbReference type="GO" id="GO:0016052">
    <property type="term" value="P:carbohydrate catabolic process"/>
    <property type="evidence" value="ECO:0007669"/>
    <property type="project" value="TreeGrafter"/>
</dbReference>
<dbReference type="InterPro" id="IPR017853">
    <property type="entry name" value="GH"/>
</dbReference>
<dbReference type="Proteomes" id="UP000660047">
    <property type="component" value="Unassembled WGS sequence"/>
</dbReference>
<protein>
    <recommendedName>
        <fullName evidence="5">Cpl-7 lysozyme C-terminal domain-containing protein</fullName>
    </recommendedName>
</protein>
<keyword evidence="3" id="KW-0326">Glycosidase</keyword>
<dbReference type="AlphaFoldDB" id="A0AAI9K3I3"/>
<dbReference type="InterPro" id="IPR002053">
    <property type="entry name" value="Glyco_hydro_25"/>
</dbReference>
<dbReference type="PANTHER" id="PTHR34135">
    <property type="entry name" value="LYSOZYME"/>
    <property type="match status" value="1"/>
</dbReference>
<dbReference type="RefSeq" id="WP_055224204.1">
    <property type="nucleotide sequence ID" value="NZ_BLYL01000008.1"/>
</dbReference>
<dbReference type="PANTHER" id="PTHR34135:SF2">
    <property type="entry name" value="LYSOZYME"/>
    <property type="match status" value="1"/>
</dbReference>
<evidence type="ECO:0000256" key="2">
    <source>
        <dbReference type="ARBA" id="ARBA00022801"/>
    </source>
</evidence>
<reference evidence="6" key="1">
    <citation type="submission" date="2020-06" db="EMBL/GenBank/DDBJ databases">
        <title>Characterization of fructooligosaccharide metabolism and fructooligosaccharide-degrading enzymes in human commensal butyrate producers.</title>
        <authorList>
            <person name="Tanno H."/>
            <person name="Fujii T."/>
            <person name="Hirano K."/>
            <person name="Maeno S."/>
            <person name="Tonozuka T."/>
            <person name="Sakamoto M."/>
            <person name="Ohkuma M."/>
            <person name="Tochio T."/>
            <person name="Endo A."/>
        </authorList>
    </citation>
    <scope>NUCLEOTIDE SEQUENCE</scope>
    <source>
        <strain evidence="6">JCM 31265</strain>
    </source>
</reference>
<evidence type="ECO:0000256" key="1">
    <source>
        <dbReference type="ARBA" id="ARBA00010646"/>
    </source>
</evidence>
<feature type="region of interest" description="Disordered" evidence="4">
    <location>
        <begin position="208"/>
        <end position="229"/>
    </location>
</feature>
<dbReference type="EMBL" id="BLYL01000008">
    <property type="protein sequence ID" value="GFO94567.1"/>
    <property type="molecule type" value="Genomic_DNA"/>
</dbReference>
<feature type="domain" description="Cpl-7 lysozyme C-terminal" evidence="5">
    <location>
        <begin position="281"/>
        <end position="322"/>
    </location>
</feature>
<accession>A0AAI9K3I3</accession>
<dbReference type="Pfam" id="PF08230">
    <property type="entry name" value="CW_7"/>
    <property type="match status" value="2"/>
</dbReference>
<comment type="similarity">
    <text evidence="1">Belongs to the glycosyl hydrolase 25 family.</text>
</comment>
<feature type="domain" description="Cpl-7 lysozyme C-terminal" evidence="5">
    <location>
        <begin position="233"/>
        <end position="274"/>
    </location>
</feature>
<organism evidence="6 7">
    <name type="scientific">Coprococcus eutactus</name>
    <dbReference type="NCBI Taxonomy" id="33043"/>
    <lineage>
        <taxon>Bacteria</taxon>
        <taxon>Bacillati</taxon>
        <taxon>Bacillota</taxon>
        <taxon>Clostridia</taxon>
        <taxon>Lachnospirales</taxon>
        <taxon>Lachnospiraceae</taxon>
        <taxon>Coprococcus</taxon>
    </lineage>
</organism>
<proteinExistence type="inferred from homology"/>
<dbReference type="SMART" id="SM00641">
    <property type="entry name" value="Glyco_25"/>
    <property type="match status" value="1"/>
</dbReference>
<evidence type="ECO:0000259" key="5">
    <source>
        <dbReference type="SMART" id="SM01095"/>
    </source>
</evidence>
<dbReference type="GO" id="GO:0016998">
    <property type="term" value="P:cell wall macromolecule catabolic process"/>
    <property type="evidence" value="ECO:0007669"/>
    <property type="project" value="InterPro"/>
</dbReference>
<dbReference type="SMART" id="SM01095">
    <property type="entry name" value="Cpl-7"/>
    <property type="match status" value="2"/>
</dbReference>
<comment type="caution">
    <text evidence="6">The sequence shown here is derived from an EMBL/GenBank/DDBJ whole genome shotgun (WGS) entry which is preliminary data.</text>
</comment>
<dbReference type="GO" id="GO:0003796">
    <property type="term" value="F:lysozyme activity"/>
    <property type="evidence" value="ECO:0007669"/>
    <property type="project" value="InterPro"/>
</dbReference>
<dbReference type="InterPro" id="IPR018077">
    <property type="entry name" value="Glyco_hydro_fam25_subgr"/>
</dbReference>
<keyword evidence="2" id="KW-0378">Hydrolase</keyword>